<reference evidence="2" key="1">
    <citation type="submission" date="2020-08" db="EMBL/GenBank/DDBJ databases">
        <title>Plant Genome Project.</title>
        <authorList>
            <person name="Zhang R.-G."/>
        </authorList>
    </citation>
    <scope>NUCLEOTIDE SEQUENCE</scope>
    <source>
        <strain evidence="2">WSP0</strain>
        <tissue evidence="2">Leaf</tissue>
    </source>
</reference>
<gene>
    <name evidence="2" type="ORF">RHGRI_031720</name>
</gene>
<dbReference type="AlphaFoldDB" id="A0AAV6IES0"/>
<evidence type="ECO:0000313" key="2">
    <source>
        <dbReference type="EMBL" id="KAG5525139.1"/>
    </source>
</evidence>
<protein>
    <submittedName>
        <fullName evidence="2">Uncharacterized protein</fullName>
    </submittedName>
</protein>
<comment type="caution">
    <text evidence="2">The sequence shown here is derived from an EMBL/GenBank/DDBJ whole genome shotgun (WGS) entry which is preliminary data.</text>
</comment>
<name>A0AAV6IES0_9ERIC</name>
<dbReference type="Proteomes" id="UP000823749">
    <property type="component" value="Chromosome 11"/>
</dbReference>
<proteinExistence type="predicted"/>
<keyword evidence="3" id="KW-1185">Reference proteome</keyword>
<keyword evidence="1" id="KW-0732">Signal</keyword>
<feature type="signal peptide" evidence="1">
    <location>
        <begin position="1"/>
        <end position="21"/>
    </location>
</feature>
<dbReference type="EMBL" id="JACTNZ010000011">
    <property type="protein sequence ID" value="KAG5525139.1"/>
    <property type="molecule type" value="Genomic_DNA"/>
</dbReference>
<evidence type="ECO:0000256" key="1">
    <source>
        <dbReference type="SAM" id="SignalP"/>
    </source>
</evidence>
<feature type="chain" id="PRO_5043496003" evidence="1">
    <location>
        <begin position="22"/>
        <end position="104"/>
    </location>
</feature>
<organism evidence="2 3">
    <name type="scientific">Rhododendron griersonianum</name>
    <dbReference type="NCBI Taxonomy" id="479676"/>
    <lineage>
        <taxon>Eukaryota</taxon>
        <taxon>Viridiplantae</taxon>
        <taxon>Streptophyta</taxon>
        <taxon>Embryophyta</taxon>
        <taxon>Tracheophyta</taxon>
        <taxon>Spermatophyta</taxon>
        <taxon>Magnoliopsida</taxon>
        <taxon>eudicotyledons</taxon>
        <taxon>Gunneridae</taxon>
        <taxon>Pentapetalae</taxon>
        <taxon>asterids</taxon>
        <taxon>Ericales</taxon>
        <taxon>Ericaceae</taxon>
        <taxon>Ericoideae</taxon>
        <taxon>Rhodoreae</taxon>
        <taxon>Rhododendron</taxon>
    </lineage>
</organism>
<accession>A0AAV6IES0</accession>
<sequence length="104" mass="11534">MESHVIFLTSFLLGGTTLAKADLVRAALAIGFAAFPSVASLPPLAPTTFAPSLFARLFSNYEFQMDYVKVKYKLLLKQTLNWVLYISKVGGDGRTSYCHVKERL</sequence>
<evidence type="ECO:0000313" key="3">
    <source>
        <dbReference type="Proteomes" id="UP000823749"/>
    </source>
</evidence>